<protein>
    <submittedName>
        <fullName evidence="1">Uncharacterized protein</fullName>
    </submittedName>
</protein>
<dbReference type="AlphaFoldDB" id="A0AA88A9Z9"/>
<gene>
    <name evidence="1" type="ORF">TIFTF001_011178</name>
</gene>
<sequence length="95" mass="10497">MMKEESSMLVPSKSRAFSLPHLAECLAAREGVSPAASFGYCRWIFEIMDAINVVRAIQSPIPQALESIIIDDIRDVISLAINGDMFATLLVRRMA</sequence>
<organism evidence="1 2">
    <name type="scientific">Ficus carica</name>
    <name type="common">Common fig</name>
    <dbReference type="NCBI Taxonomy" id="3494"/>
    <lineage>
        <taxon>Eukaryota</taxon>
        <taxon>Viridiplantae</taxon>
        <taxon>Streptophyta</taxon>
        <taxon>Embryophyta</taxon>
        <taxon>Tracheophyta</taxon>
        <taxon>Spermatophyta</taxon>
        <taxon>Magnoliopsida</taxon>
        <taxon>eudicotyledons</taxon>
        <taxon>Gunneridae</taxon>
        <taxon>Pentapetalae</taxon>
        <taxon>rosids</taxon>
        <taxon>fabids</taxon>
        <taxon>Rosales</taxon>
        <taxon>Moraceae</taxon>
        <taxon>Ficeae</taxon>
        <taxon>Ficus</taxon>
    </lineage>
</organism>
<comment type="caution">
    <text evidence="1">The sequence shown here is derived from an EMBL/GenBank/DDBJ whole genome shotgun (WGS) entry which is preliminary data.</text>
</comment>
<evidence type="ECO:0000313" key="1">
    <source>
        <dbReference type="EMBL" id="GMN41953.1"/>
    </source>
</evidence>
<reference evidence="1" key="1">
    <citation type="submission" date="2023-07" db="EMBL/GenBank/DDBJ databases">
        <title>draft genome sequence of fig (Ficus carica).</title>
        <authorList>
            <person name="Takahashi T."/>
            <person name="Nishimura K."/>
        </authorList>
    </citation>
    <scope>NUCLEOTIDE SEQUENCE</scope>
</reference>
<dbReference type="Proteomes" id="UP001187192">
    <property type="component" value="Unassembled WGS sequence"/>
</dbReference>
<evidence type="ECO:0000313" key="2">
    <source>
        <dbReference type="Proteomes" id="UP001187192"/>
    </source>
</evidence>
<proteinExistence type="predicted"/>
<name>A0AA88A9Z9_FICCA</name>
<accession>A0AA88A9Z9</accession>
<dbReference type="EMBL" id="BTGU01000013">
    <property type="protein sequence ID" value="GMN41953.1"/>
    <property type="molecule type" value="Genomic_DNA"/>
</dbReference>
<keyword evidence="2" id="KW-1185">Reference proteome</keyword>